<dbReference type="Pfam" id="PF14766">
    <property type="entry name" value="RPA_interact_N"/>
    <property type="match status" value="1"/>
</dbReference>
<feature type="region of interest" description="Disordered" evidence="1">
    <location>
        <begin position="1"/>
        <end position="35"/>
    </location>
</feature>
<dbReference type="GO" id="GO:0005634">
    <property type="term" value="C:nucleus"/>
    <property type="evidence" value="ECO:0007669"/>
    <property type="project" value="TreeGrafter"/>
</dbReference>
<gene>
    <name evidence="3" type="ORF">BB559_005518</name>
</gene>
<dbReference type="PANTHER" id="PTHR31742:SF1">
    <property type="entry name" value="RPA-INTERACTING PROTEIN"/>
    <property type="match status" value="1"/>
</dbReference>
<protein>
    <recommendedName>
        <fullName evidence="2">RPA-interacting protein N-terminal domain-containing protein</fullName>
    </recommendedName>
</protein>
<accession>A0A2T9Y8A8</accession>
<dbReference type="GO" id="GO:0006606">
    <property type="term" value="P:protein import into nucleus"/>
    <property type="evidence" value="ECO:0007669"/>
    <property type="project" value="TreeGrafter"/>
</dbReference>
<evidence type="ECO:0000313" key="4">
    <source>
        <dbReference type="Proteomes" id="UP000245699"/>
    </source>
</evidence>
<name>A0A2T9Y8A8_9FUNG</name>
<evidence type="ECO:0000256" key="1">
    <source>
        <dbReference type="SAM" id="MobiDB-lite"/>
    </source>
</evidence>
<organism evidence="3 4">
    <name type="scientific">Furculomyces boomerangus</name>
    <dbReference type="NCBI Taxonomy" id="61424"/>
    <lineage>
        <taxon>Eukaryota</taxon>
        <taxon>Fungi</taxon>
        <taxon>Fungi incertae sedis</taxon>
        <taxon>Zoopagomycota</taxon>
        <taxon>Kickxellomycotina</taxon>
        <taxon>Harpellomycetes</taxon>
        <taxon>Harpellales</taxon>
        <taxon>Harpellaceae</taxon>
        <taxon>Furculomyces</taxon>
    </lineage>
</organism>
<dbReference type="InterPro" id="IPR028156">
    <property type="entry name" value="RIP"/>
</dbReference>
<comment type="caution">
    <text evidence="3">The sequence shown here is derived from an EMBL/GenBank/DDBJ whole genome shotgun (WGS) entry which is preliminary data.</text>
</comment>
<dbReference type="Proteomes" id="UP000245699">
    <property type="component" value="Unassembled WGS sequence"/>
</dbReference>
<dbReference type="AlphaFoldDB" id="A0A2T9Y8A8"/>
<feature type="domain" description="RPA-interacting protein N-terminal" evidence="2">
    <location>
        <begin position="31"/>
        <end position="62"/>
    </location>
</feature>
<evidence type="ECO:0000259" key="2">
    <source>
        <dbReference type="Pfam" id="PF14766"/>
    </source>
</evidence>
<feature type="compositionally biased region" description="Polar residues" evidence="1">
    <location>
        <begin position="1"/>
        <end position="15"/>
    </location>
</feature>
<reference evidence="3 4" key="1">
    <citation type="journal article" date="2018" name="MBio">
        <title>Comparative Genomics Reveals the Core Gene Toolbox for the Fungus-Insect Symbiosis.</title>
        <authorList>
            <person name="Wang Y."/>
            <person name="Stata M."/>
            <person name="Wang W."/>
            <person name="Stajich J.E."/>
            <person name="White M.M."/>
            <person name="Moncalvo J.M."/>
        </authorList>
    </citation>
    <scope>NUCLEOTIDE SEQUENCE [LARGE SCALE GENOMIC DNA]</scope>
    <source>
        <strain evidence="3 4">AUS-77-4</strain>
    </source>
</reference>
<dbReference type="OrthoDB" id="2378414at2759"/>
<proteinExistence type="predicted"/>
<dbReference type="InterPro" id="IPR028158">
    <property type="entry name" value="RPA_interact_N_dom"/>
</dbReference>
<evidence type="ECO:0000313" key="3">
    <source>
        <dbReference type="EMBL" id="PVU88578.1"/>
    </source>
</evidence>
<keyword evidence="4" id="KW-1185">Reference proteome</keyword>
<dbReference type="EMBL" id="MBFT01000610">
    <property type="protein sequence ID" value="PVU88578.1"/>
    <property type="molecule type" value="Genomic_DNA"/>
</dbReference>
<dbReference type="PANTHER" id="PTHR31742">
    <property type="entry name" value="RPA-INTERACTING PROTEIN RPAIN"/>
    <property type="match status" value="1"/>
</dbReference>
<sequence>MFGESLSSPPRQNNRPDYKNLSSSSYSSRKQKNNQISWKEKFRNNCVERINNARTKQFDSRRRLDEDPFSNCFNYNLHSENMKSQNFLQQIIKEEWENMQRSNYQMNMGQLELDSNFLADIEKEILQESLFFENNTQQTHTNEDELDELRAAEYEQYESMILDADLNLYK</sequence>